<dbReference type="PANTHER" id="PTHR17630">
    <property type="entry name" value="DIENELACTONE HYDROLASE"/>
    <property type="match status" value="1"/>
</dbReference>
<sequence>MFGHGERPSASAASIVVARPRKYLGKFGQYANTNRNEYIPPLGAVRNATPTGREDAIGGLPTYIVQSNDKSKSKSVVFLVDIVGGKFKNVPLLANDYAKAEFYCSIPDIHGGDSLPIDFPQSIEPPLKVNEEEGMLDKAKDPVDFMLDAGPLGRSSTWLYQHGAQDPWYRQIGALGFCSGGHYAILQGHGRKGGEIGSIDAAYACHPLLLSIASDLNPVTKPTSAAVGEKDSLPDLKSMEQIREGLEKPGVPTEVKIYQDQVHGFALRSD</sequence>
<keyword evidence="3" id="KW-1185">Reference proteome</keyword>
<name>A0A0D2IJM3_9EURO</name>
<organism evidence="2 3">
    <name type="scientific">Rhinocladiella mackenziei CBS 650.93</name>
    <dbReference type="NCBI Taxonomy" id="1442369"/>
    <lineage>
        <taxon>Eukaryota</taxon>
        <taxon>Fungi</taxon>
        <taxon>Dikarya</taxon>
        <taxon>Ascomycota</taxon>
        <taxon>Pezizomycotina</taxon>
        <taxon>Eurotiomycetes</taxon>
        <taxon>Chaetothyriomycetidae</taxon>
        <taxon>Chaetothyriales</taxon>
        <taxon>Herpotrichiellaceae</taxon>
        <taxon>Rhinocladiella</taxon>
    </lineage>
</organism>
<reference evidence="2 3" key="1">
    <citation type="submission" date="2015-01" db="EMBL/GenBank/DDBJ databases">
        <title>The Genome Sequence of Rhinocladiella mackenzie CBS 650.93.</title>
        <authorList>
            <consortium name="The Broad Institute Genomics Platform"/>
            <person name="Cuomo C."/>
            <person name="de Hoog S."/>
            <person name="Gorbushina A."/>
            <person name="Stielow B."/>
            <person name="Teixiera M."/>
            <person name="Abouelleil A."/>
            <person name="Chapman S.B."/>
            <person name="Priest M."/>
            <person name="Young S.K."/>
            <person name="Wortman J."/>
            <person name="Nusbaum C."/>
            <person name="Birren B."/>
        </authorList>
    </citation>
    <scope>NUCLEOTIDE SEQUENCE [LARGE SCALE GENOMIC DNA]</scope>
    <source>
        <strain evidence="2 3">CBS 650.93</strain>
    </source>
</reference>
<dbReference type="InterPro" id="IPR002925">
    <property type="entry name" value="Dienelactn_hydro"/>
</dbReference>
<dbReference type="RefSeq" id="XP_013270587.1">
    <property type="nucleotide sequence ID" value="XM_013415133.1"/>
</dbReference>
<dbReference type="GeneID" id="25295074"/>
<proteinExistence type="predicted"/>
<dbReference type="Gene3D" id="3.40.50.1820">
    <property type="entry name" value="alpha/beta hydrolase"/>
    <property type="match status" value="1"/>
</dbReference>
<dbReference type="Pfam" id="PF01738">
    <property type="entry name" value="DLH"/>
    <property type="match status" value="1"/>
</dbReference>
<dbReference type="SUPFAM" id="SSF53474">
    <property type="entry name" value="alpha/beta-Hydrolases"/>
    <property type="match status" value="1"/>
</dbReference>
<dbReference type="AlphaFoldDB" id="A0A0D2IJM3"/>
<dbReference type="InterPro" id="IPR029058">
    <property type="entry name" value="AB_hydrolase_fold"/>
</dbReference>
<dbReference type="GO" id="GO:0016787">
    <property type="term" value="F:hydrolase activity"/>
    <property type="evidence" value="ECO:0007669"/>
    <property type="project" value="InterPro"/>
</dbReference>
<gene>
    <name evidence="2" type="ORF">Z518_07003</name>
</gene>
<dbReference type="VEuPathDB" id="FungiDB:Z518_07003"/>
<dbReference type="OrthoDB" id="17560at2759"/>
<evidence type="ECO:0000313" key="3">
    <source>
        <dbReference type="Proteomes" id="UP000053617"/>
    </source>
</evidence>
<evidence type="ECO:0000313" key="2">
    <source>
        <dbReference type="EMBL" id="KIX03451.1"/>
    </source>
</evidence>
<feature type="domain" description="Dienelactone hydrolase" evidence="1">
    <location>
        <begin position="61"/>
        <end position="269"/>
    </location>
</feature>
<accession>A0A0D2IJM3</accession>
<dbReference type="Proteomes" id="UP000053617">
    <property type="component" value="Unassembled WGS sequence"/>
</dbReference>
<dbReference type="PANTHER" id="PTHR17630:SF44">
    <property type="entry name" value="PROTEIN AIM2"/>
    <property type="match status" value="1"/>
</dbReference>
<dbReference type="EMBL" id="KN847479">
    <property type="protein sequence ID" value="KIX03451.1"/>
    <property type="molecule type" value="Genomic_DNA"/>
</dbReference>
<dbReference type="HOGENOM" id="CLU_054590_2_3_1"/>
<protein>
    <recommendedName>
        <fullName evidence="1">Dienelactone hydrolase domain-containing protein</fullName>
    </recommendedName>
</protein>
<dbReference type="STRING" id="1442369.A0A0D2IJM3"/>
<evidence type="ECO:0000259" key="1">
    <source>
        <dbReference type="Pfam" id="PF01738"/>
    </source>
</evidence>